<dbReference type="GO" id="GO:0046872">
    <property type="term" value="F:metal ion binding"/>
    <property type="evidence" value="ECO:0007669"/>
    <property type="project" value="UniProtKB-KW"/>
</dbReference>
<comment type="cofactor">
    <cofactor evidence="5">
        <name>[2Fe-2S] cluster</name>
        <dbReference type="ChEBI" id="CHEBI:190135"/>
    </cofactor>
</comment>
<dbReference type="Pfam" id="PF00355">
    <property type="entry name" value="Rieske"/>
    <property type="match status" value="1"/>
</dbReference>
<evidence type="ECO:0000256" key="5">
    <source>
        <dbReference type="ARBA" id="ARBA00034078"/>
    </source>
</evidence>
<dbReference type="Proteomes" id="UP001596547">
    <property type="component" value="Unassembled WGS sequence"/>
</dbReference>
<dbReference type="InterPro" id="IPR017941">
    <property type="entry name" value="Rieske_2Fe-2S"/>
</dbReference>
<evidence type="ECO:0000313" key="9">
    <source>
        <dbReference type="Proteomes" id="UP001596547"/>
    </source>
</evidence>
<keyword evidence="2" id="KW-0479">Metal-binding</keyword>
<evidence type="ECO:0000259" key="7">
    <source>
        <dbReference type="PROSITE" id="PS51296"/>
    </source>
</evidence>
<dbReference type="Gene3D" id="2.102.10.10">
    <property type="entry name" value="Rieske [2Fe-2S] iron-sulphur domain"/>
    <property type="match status" value="1"/>
</dbReference>
<sequence>MATESESGGDPEYVAVADLADLERDGVAVVGADGRAVALFHHEGEVYAVDNRCPHMGFPLARGTVEDGILTCHWHHARFELEEGDTFDIWADDVQTFPVEVRDGRVLIDPNPEPDVPPAVHWRNRLADGLRENLRLVMAKAVVGLDEEGRRALTDPERAGGEGGEPLADGFRTPVETAVNFGTRYREMGWGRGLTTLGCMANLHADVGGRDKRRAMFLGVREVAAEAAGEPPRFGQYAFDNRDLPKERLKEWFRDCVEVRDADGAERVLLTALANLEEEAVADVLFTAATDHLYMNAGHTLDFVNKAFETLDHVGFDDHADAVLASTVRQLTGATRSEELSSWRQPVDIASLCFDAHDLLPDLVAAGEGRAWERPDGFVETLLSDDPEAIVDALADAIREGATTTQLADAVARAATRRVAYFATNNEFSDWNTVHHTFTYANAVHRATLRTDAVELYRGCFDAAMSVYLDRFLNTPRAPLPTPGESDRDPGEVREELLSCFDEQGKVNRAAALVCEYFDVCESADSRARRTASDDGGGDTDDLKRTLGRGLLREDAGFHTLQNVEAAFRRFEAVEEDEERRLALMATARYMAAHFPTRREAEQTFSIATRLHRGERLHEVE</sequence>
<dbReference type="AlphaFoldDB" id="A0ABD6AB46"/>
<gene>
    <name evidence="8" type="ORF">ACFQPE_13570</name>
</gene>
<name>A0ABD6AB46_9EURY</name>
<dbReference type="PANTHER" id="PTHR21496">
    <property type="entry name" value="FERREDOXIN-RELATED"/>
    <property type="match status" value="1"/>
</dbReference>
<reference evidence="8 9" key="1">
    <citation type="journal article" date="2019" name="Int. J. Syst. Evol. Microbiol.">
        <title>The Global Catalogue of Microorganisms (GCM) 10K type strain sequencing project: providing services to taxonomists for standard genome sequencing and annotation.</title>
        <authorList>
            <consortium name="The Broad Institute Genomics Platform"/>
            <consortium name="The Broad Institute Genome Sequencing Center for Infectious Disease"/>
            <person name="Wu L."/>
            <person name="Ma J."/>
        </authorList>
    </citation>
    <scope>NUCLEOTIDE SEQUENCE [LARGE SCALE GENOMIC DNA]</scope>
    <source>
        <strain evidence="8 9">PSR21</strain>
    </source>
</reference>
<evidence type="ECO:0000313" key="8">
    <source>
        <dbReference type="EMBL" id="MFC7317809.1"/>
    </source>
</evidence>
<dbReference type="InterPro" id="IPR036922">
    <property type="entry name" value="Rieske_2Fe-2S_sf"/>
</dbReference>
<evidence type="ECO:0000256" key="2">
    <source>
        <dbReference type="ARBA" id="ARBA00022723"/>
    </source>
</evidence>
<organism evidence="8 9">
    <name type="scientific">Halomarina halobia</name>
    <dbReference type="NCBI Taxonomy" id="3033386"/>
    <lineage>
        <taxon>Archaea</taxon>
        <taxon>Methanobacteriati</taxon>
        <taxon>Methanobacteriota</taxon>
        <taxon>Stenosarchaea group</taxon>
        <taxon>Halobacteria</taxon>
        <taxon>Halobacteriales</taxon>
        <taxon>Natronomonadaceae</taxon>
        <taxon>Halomarina</taxon>
    </lineage>
</organism>
<dbReference type="RefSeq" id="WP_276302951.1">
    <property type="nucleotide sequence ID" value="NZ_CP119992.1"/>
</dbReference>
<keyword evidence="1" id="KW-0001">2Fe-2S</keyword>
<keyword evidence="9" id="KW-1185">Reference proteome</keyword>
<comment type="caution">
    <text evidence="8">The sequence shown here is derived from an EMBL/GenBank/DDBJ whole genome shotgun (WGS) entry which is preliminary data.</text>
</comment>
<proteinExistence type="predicted"/>
<dbReference type="EMBL" id="JBHTBF010000002">
    <property type="protein sequence ID" value="MFC7317809.1"/>
    <property type="molecule type" value="Genomic_DNA"/>
</dbReference>
<keyword evidence="3" id="KW-0408">Iron</keyword>
<protein>
    <submittedName>
        <fullName evidence="8">Rieske (2Fe-2S) protein</fullName>
    </submittedName>
</protein>
<evidence type="ECO:0000256" key="6">
    <source>
        <dbReference type="SAM" id="MobiDB-lite"/>
    </source>
</evidence>
<keyword evidence="4" id="KW-0411">Iron-sulfur</keyword>
<dbReference type="PROSITE" id="PS51296">
    <property type="entry name" value="RIESKE"/>
    <property type="match status" value="1"/>
</dbReference>
<evidence type="ECO:0000256" key="4">
    <source>
        <dbReference type="ARBA" id="ARBA00023014"/>
    </source>
</evidence>
<feature type="region of interest" description="Disordered" evidence="6">
    <location>
        <begin position="152"/>
        <end position="171"/>
    </location>
</feature>
<evidence type="ECO:0000256" key="1">
    <source>
        <dbReference type="ARBA" id="ARBA00022714"/>
    </source>
</evidence>
<dbReference type="SUPFAM" id="SSF50022">
    <property type="entry name" value="ISP domain"/>
    <property type="match status" value="1"/>
</dbReference>
<feature type="domain" description="Rieske" evidence="7">
    <location>
        <begin position="14"/>
        <end position="108"/>
    </location>
</feature>
<accession>A0ABD6AB46</accession>
<dbReference type="GO" id="GO:0051537">
    <property type="term" value="F:2 iron, 2 sulfur cluster binding"/>
    <property type="evidence" value="ECO:0007669"/>
    <property type="project" value="UniProtKB-KW"/>
</dbReference>
<dbReference type="PANTHER" id="PTHR21496:SF0">
    <property type="entry name" value="RIESKE DOMAIN-CONTAINING PROTEIN"/>
    <property type="match status" value="1"/>
</dbReference>
<dbReference type="GeneID" id="79315508"/>
<evidence type="ECO:0000256" key="3">
    <source>
        <dbReference type="ARBA" id="ARBA00023004"/>
    </source>
</evidence>